<proteinExistence type="predicted"/>
<dbReference type="Pfam" id="PF04422">
    <property type="entry name" value="FrhB_FdhB_N"/>
    <property type="match status" value="1"/>
</dbReference>
<feature type="domain" description="Coenzyme F420 hydrogenase/dehydrogenase beta subunit N-terminal" evidence="2">
    <location>
        <begin position="58"/>
        <end position="128"/>
    </location>
</feature>
<evidence type="ECO:0000256" key="1">
    <source>
        <dbReference type="SAM" id="MobiDB-lite"/>
    </source>
</evidence>
<evidence type="ECO:0000259" key="3">
    <source>
        <dbReference type="Pfam" id="PF04432"/>
    </source>
</evidence>
<evidence type="ECO:0000313" key="5">
    <source>
        <dbReference type="Proteomes" id="UP000437709"/>
    </source>
</evidence>
<feature type="domain" description="Coenzyme F420 hydrogenase/dehydrogenase beta subunit C-terminal" evidence="3">
    <location>
        <begin position="144"/>
        <end position="303"/>
    </location>
</feature>
<keyword evidence="5" id="KW-1185">Reference proteome</keyword>
<evidence type="ECO:0000313" key="4">
    <source>
        <dbReference type="EMBL" id="MPV38763.1"/>
    </source>
</evidence>
<protein>
    <submittedName>
        <fullName evidence="4">Coenzyme F420 hydrogenase</fullName>
    </submittedName>
</protein>
<dbReference type="Proteomes" id="UP000437709">
    <property type="component" value="Unassembled WGS sequence"/>
</dbReference>
<dbReference type="InterPro" id="IPR045220">
    <property type="entry name" value="FRHB/FDHB/HCAR-like"/>
</dbReference>
<dbReference type="EMBL" id="WHPC01000108">
    <property type="protein sequence ID" value="MPV38763.1"/>
    <property type="molecule type" value="Genomic_DNA"/>
</dbReference>
<dbReference type="GO" id="GO:0033354">
    <property type="term" value="P:chlorophyll cycle"/>
    <property type="evidence" value="ECO:0007669"/>
    <property type="project" value="TreeGrafter"/>
</dbReference>
<sequence length="387" mass="41616">MVDRVDLGLRPRMKDGHDDDETTSAAAVCPGATITRPPVAANAITELADGWGDVLEVWEGYASDQEVRFAGSSGGVVTALAACAVSSRAFAGVLHTAAHPDAPLTNETVLSRSRDALLAAAGSRYAPAGPCDRLDLAESAGGPVVMIGKPCDIAGVWAARRNRPQLDAAIGVTIAVFCAGTPSTRGTLEMLSAMGIHDPDDVTSLRFRGMGWPGHAVATTRSGQEGRLDYDGSWNTVLQKHRQWRCRLCPDHTGELADLSVGDPWYRPVEPGDTGRSLILVRTDKGRELLRSAIRSGAIIAERVAPGVLPASQPNLLRTRGAVAARIASLRLAGYPFPRFRGFPMWRFWWSELPLTEKLRSTVGTLRRVRRRGSRAMDPGFREANHG</sequence>
<dbReference type="PANTHER" id="PTHR31332:SF0">
    <property type="entry name" value="7-HYDROXYMETHYL CHLOROPHYLL A REDUCTASE, CHLOROPLASTIC"/>
    <property type="match status" value="1"/>
</dbReference>
<dbReference type="InterPro" id="IPR007525">
    <property type="entry name" value="FrhB_FdhB_C"/>
</dbReference>
<feature type="region of interest" description="Disordered" evidence="1">
    <location>
        <begin position="1"/>
        <end position="24"/>
    </location>
</feature>
<dbReference type="OrthoDB" id="3247493at2"/>
<dbReference type="Pfam" id="PF04432">
    <property type="entry name" value="FrhB_FdhB_C"/>
    <property type="match status" value="1"/>
</dbReference>
<comment type="caution">
    <text evidence="4">The sequence shown here is derived from an EMBL/GenBank/DDBJ whole genome shotgun (WGS) entry which is preliminary data.</text>
</comment>
<feature type="compositionally biased region" description="Basic and acidic residues" evidence="1">
    <location>
        <begin position="1"/>
        <end position="17"/>
    </location>
</feature>
<dbReference type="InterPro" id="IPR007516">
    <property type="entry name" value="Co_F420_Hydgase/DH_bsu_N"/>
</dbReference>
<dbReference type="PANTHER" id="PTHR31332">
    <property type="entry name" value="7-HYDROXYMETHYL CHLOROPHYLL A REDUCTASE, CHLOROPLASTIC"/>
    <property type="match status" value="1"/>
</dbReference>
<name>A0A6N7ENS7_9MICO</name>
<dbReference type="AlphaFoldDB" id="A0A6N7ENS7"/>
<dbReference type="GO" id="GO:0090415">
    <property type="term" value="F:7-hydroxymethyl chlorophyll a reductase activity"/>
    <property type="evidence" value="ECO:0007669"/>
    <property type="project" value="TreeGrafter"/>
</dbReference>
<accession>A0A6N7ENS7</accession>
<reference evidence="4 5" key="1">
    <citation type="submission" date="2019-10" db="EMBL/GenBank/DDBJ databases">
        <title>Georgenia wutianyii sp. nov. and Georgenia yuyongxinii sp. nov. isolated from plateau pika (Ochotona curzoniae) in the Qinghai-Tibet plateau of China.</title>
        <authorList>
            <person name="Tian Z."/>
        </authorList>
    </citation>
    <scope>NUCLEOTIDE SEQUENCE [LARGE SCALE GENOMIC DNA]</scope>
    <source>
        <strain evidence="4 5">JCM 19765</strain>
    </source>
</reference>
<evidence type="ECO:0000259" key="2">
    <source>
        <dbReference type="Pfam" id="PF04422"/>
    </source>
</evidence>
<gene>
    <name evidence="4" type="ORF">GB881_17250</name>
</gene>
<organism evidence="4 5">
    <name type="scientific">Georgenia subflava</name>
    <dbReference type="NCBI Taxonomy" id="1622177"/>
    <lineage>
        <taxon>Bacteria</taxon>
        <taxon>Bacillati</taxon>
        <taxon>Actinomycetota</taxon>
        <taxon>Actinomycetes</taxon>
        <taxon>Micrococcales</taxon>
        <taxon>Bogoriellaceae</taxon>
        <taxon>Georgenia</taxon>
    </lineage>
</organism>